<protein>
    <recommendedName>
        <fullName evidence="3">Zn(2)-C6 fungal-type domain-containing protein</fullName>
    </recommendedName>
</protein>
<reference evidence="4 5" key="1">
    <citation type="submission" date="2018-08" db="EMBL/GenBank/DDBJ databases">
        <title>Draft genome of the lignicolous fungus Coniochaeta pulveracea.</title>
        <authorList>
            <person name="Borstlap C.J."/>
            <person name="De Witt R.N."/>
            <person name="Botha A."/>
            <person name="Volschenk H."/>
        </authorList>
    </citation>
    <scope>NUCLEOTIDE SEQUENCE [LARGE SCALE GENOMIC DNA]</scope>
    <source>
        <strain evidence="4 5">CAB683</strain>
    </source>
</reference>
<gene>
    <name evidence="4" type="ORF">DL546_001002</name>
</gene>
<evidence type="ECO:0000313" key="4">
    <source>
        <dbReference type="EMBL" id="RKU43613.1"/>
    </source>
</evidence>
<dbReference type="PROSITE" id="PS50048">
    <property type="entry name" value="ZN2_CY6_FUNGAL_2"/>
    <property type="match status" value="1"/>
</dbReference>
<dbReference type="AlphaFoldDB" id="A0A420Y6X3"/>
<feature type="compositionally biased region" description="Polar residues" evidence="2">
    <location>
        <begin position="8"/>
        <end position="22"/>
    </location>
</feature>
<name>A0A420Y6X3_9PEZI</name>
<evidence type="ECO:0000256" key="1">
    <source>
        <dbReference type="ARBA" id="ARBA00023242"/>
    </source>
</evidence>
<dbReference type="InterPro" id="IPR001138">
    <property type="entry name" value="Zn2Cys6_DnaBD"/>
</dbReference>
<sequence>MYGIPHGQLQNESPTQLPHISNSPLCSWDQGAVNDELDQLNLLQPLHFTESVQDQSSQKSEMRLIHQLGSTHHLTALNEQKPVPRVQPPESSYQQAHASRVPSMTSQEARPELDFLGKPPTTRHVDQASRTLTRQHSQLHQQVQQPMLSATTKSEFPCDACWQSGRDCVRSTPCDRCLLEGDYCSRGHWKFSANPTYRSICGACRYLGKGHCVGEPCWACRSAPRLCRFTTKVEPCAECRGKSRTCYALSYCDMCLESGKECVYTTCRPCKKERTYCDRGQPCSRCRRPRSKQVCVYDGLAPTSLNPTAQSSTALSSPATSMPNSHGPP</sequence>
<dbReference type="GO" id="GO:0000981">
    <property type="term" value="F:DNA-binding transcription factor activity, RNA polymerase II-specific"/>
    <property type="evidence" value="ECO:0007669"/>
    <property type="project" value="InterPro"/>
</dbReference>
<evidence type="ECO:0000259" key="3">
    <source>
        <dbReference type="PROSITE" id="PS50048"/>
    </source>
</evidence>
<keyword evidence="5" id="KW-1185">Reference proteome</keyword>
<feature type="region of interest" description="Disordered" evidence="2">
    <location>
        <begin position="306"/>
        <end position="329"/>
    </location>
</feature>
<feature type="region of interest" description="Disordered" evidence="2">
    <location>
        <begin position="1"/>
        <end position="22"/>
    </location>
</feature>
<dbReference type="OrthoDB" id="2123952at2759"/>
<dbReference type="Proteomes" id="UP000275385">
    <property type="component" value="Unassembled WGS sequence"/>
</dbReference>
<comment type="caution">
    <text evidence="4">The sequence shown here is derived from an EMBL/GenBank/DDBJ whole genome shotgun (WGS) entry which is preliminary data.</text>
</comment>
<feature type="domain" description="Zn(2)-C6 fungal-type" evidence="3">
    <location>
        <begin position="266"/>
        <end position="297"/>
    </location>
</feature>
<dbReference type="GO" id="GO:0008270">
    <property type="term" value="F:zinc ion binding"/>
    <property type="evidence" value="ECO:0007669"/>
    <property type="project" value="InterPro"/>
</dbReference>
<evidence type="ECO:0000256" key="2">
    <source>
        <dbReference type="SAM" id="MobiDB-lite"/>
    </source>
</evidence>
<accession>A0A420Y6X3</accession>
<keyword evidence="1" id="KW-0539">Nucleus</keyword>
<proteinExistence type="predicted"/>
<dbReference type="PROSITE" id="PS00463">
    <property type="entry name" value="ZN2_CY6_FUNGAL_1"/>
    <property type="match status" value="1"/>
</dbReference>
<dbReference type="EMBL" id="QVQW01000040">
    <property type="protein sequence ID" value="RKU43613.1"/>
    <property type="molecule type" value="Genomic_DNA"/>
</dbReference>
<organism evidence="4 5">
    <name type="scientific">Coniochaeta pulveracea</name>
    <dbReference type="NCBI Taxonomy" id="177199"/>
    <lineage>
        <taxon>Eukaryota</taxon>
        <taxon>Fungi</taxon>
        <taxon>Dikarya</taxon>
        <taxon>Ascomycota</taxon>
        <taxon>Pezizomycotina</taxon>
        <taxon>Sordariomycetes</taxon>
        <taxon>Sordariomycetidae</taxon>
        <taxon>Coniochaetales</taxon>
        <taxon>Coniochaetaceae</taxon>
        <taxon>Coniochaeta</taxon>
    </lineage>
</organism>
<evidence type="ECO:0000313" key="5">
    <source>
        <dbReference type="Proteomes" id="UP000275385"/>
    </source>
</evidence>